<name>A0A7K3WSX5_9FLAO</name>
<proteinExistence type="predicted"/>
<protein>
    <submittedName>
        <fullName evidence="1">Uncharacterized protein</fullName>
    </submittedName>
</protein>
<sequence length="89" mass="10230">MIPNEPLIVVIKRMLDREHNFAYSSFEDATLAEVLHEGKCLKMTRTDAERAAAQDYRVRVPSDQDNGDKLLEEGKIQVWDLKEELAVID</sequence>
<gene>
    <name evidence="1" type="ORF">G3O08_14915</name>
</gene>
<dbReference type="EMBL" id="JAAGVY010000033">
    <property type="protein sequence ID" value="NEN24793.1"/>
    <property type="molecule type" value="Genomic_DNA"/>
</dbReference>
<organism evidence="1 2">
    <name type="scientific">Cryomorpha ignava</name>
    <dbReference type="NCBI Taxonomy" id="101383"/>
    <lineage>
        <taxon>Bacteria</taxon>
        <taxon>Pseudomonadati</taxon>
        <taxon>Bacteroidota</taxon>
        <taxon>Flavobacteriia</taxon>
        <taxon>Flavobacteriales</taxon>
        <taxon>Cryomorphaceae</taxon>
        <taxon>Cryomorpha</taxon>
    </lineage>
</organism>
<dbReference type="AlphaFoldDB" id="A0A7K3WSX5"/>
<accession>A0A7K3WSX5</accession>
<reference evidence="1 2" key="1">
    <citation type="submission" date="2020-02" db="EMBL/GenBank/DDBJ databases">
        <title>Out from the shadows clarifying the taxonomy of the family Cryomorphaceae and related taxa by utilizing the GTDB taxonomic framework.</title>
        <authorList>
            <person name="Bowman J.P."/>
        </authorList>
    </citation>
    <scope>NUCLEOTIDE SEQUENCE [LARGE SCALE GENOMIC DNA]</scope>
    <source>
        <strain evidence="1 2">QSSC 1-22</strain>
    </source>
</reference>
<dbReference type="RefSeq" id="WP_163286188.1">
    <property type="nucleotide sequence ID" value="NZ_JAAGVY010000033.1"/>
</dbReference>
<evidence type="ECO:0000313" key="1">
    <source>
        <dbReference type="EMBL" id="NEN24793.1"/>
    </source>
</evidence>
<evidence type="ECO:0000313" key="2">
    <source>
        <dbReference type="Proteomes" id="UP000486602"/>
    </source>
</evidence>
<comment type="caution">
    <text evidence="1">The sequence shown here is derived from an EMBL/GenBank/DDBJ whole genome shotgun (WGS) entry which is preliminary data.</text>
</comment>
<dbReference type="Proteomes" id="UP000486602">
    <property type="component" value="Unassembled WGS sequence"/>
</dbReference>
<keyword evidence="2" id="KW-1185">Reference proteome</keyword>